<name>A0A931AMC9_9ACTN</name>
<evidence type="ECO:0000259" key="1">
    <source>
        <dbReference type="Pfam" id="PF11716"/>
    </source>
</evidence>
<dbReference type="GO" id="GO:0046872">
    <property type="term" value="F:metal ion binding"/>
    <property type="evidence" value="ECO:0007669"/>
    <property type="project" value="InterPro"/>
</dbReference>
<dbReference type="InterPro" id="IPR024344">
    <property type="entry name" value="MDMPI_metal-binding"/>
</dbReference>
<dbReference type="NCBIfam" id="TIGR03083">
    <property type="entry name" value="maleylpyruvate isomerase family mycothiol-dependent enzyme"/>
    <property type="match status" value="1"/>
</dbReference>
<sequence>MTGRAEQTISEIRTELDDLVALVKGFGDDDLTHPSGAAEWDVSQVLSHLGSSAEINLAALDGAVTGTGAPAMEFIRATWARWDGMSPAERAEAFVAANEKLTRLLEGLDARTREELRIGLWFPGEPVSVATLTGMRLSELAHHAWDVKVAFDPAATLAEGAAGLLLDQVGGMLGFLGKPEGFGGREASVAVRTTGPDRSFGLDIRQAVTITDVPAEPDAVLTAPAEWFLRLVAGRHAPEHTPSAVTVTGDGITLDDLR</sequence>
<dbReference type="EMBL" id="JADOGI010000252">
    <property type="protein sequence ID" value="MBF8193064.1"/>
    <property type="molecule type" value="Genomic_DNA"/>
</dbReference>
<dbReference type="AlphaFoldDB" id="A0A931AMC9"/>
<organism evidence="2 3">
    <name type="scientific">Nonomuraea cypriaca</name>
    <dbReference type="NCBI Taxonomy" id="1187855"/>
    <lineage>
        <taxon>Bacteria</taxon>
        <taxon>Bacillati</taxon>
        <taxon>Actinomycetota</taxon>
        <taxon>Actinomycetes</taxon>
        <taxon>Streptosporangiales</taxon>
        <taxon>Streptosporangiaceae</taxon>
        <taxon>Nonomuraea</taxon>
    </lineage>
</organism>
<dbReference type="Gene3D" id="1.20.120.450">
    <property type="entry name" value="dinb family like domain"/>
    <property type="match status" value="1"/>
</dbReference>
<protein>
    <submittedName>
        <fullName evidence="2">Maleylpyruvate isomerase family mycothiol-dependent enzyme</fullName>
    </submittedName>
</protein>
<dbReference type="InterPro" id="IPR017517">
    <property type="entry name" value="Maleyloyr_isom"/>
</dbReference>
<comment type="caution">
    <text evidence="2">The sequence shown here is derived from an EMBL/GenBank/DDBJ whole genome shotgun (WGS) entry which is preliminary data.</text>
</comment>
<feature type="non-terminal residue" evidence="2">
    <location>
        <position position="258"/>
    </location>
</feature>
<proteinExistence type="predicted"/>
<accession>A0A931AMC9</accession>
<reference evidence="2" key="1">
    <citation type="submission" date="2020-11" db="EMBL/GenBank/DDBJ databases">
        <title>Whole-genome analyses of Nonomuraea sp. K274.</title>
        <authorList>
            <person name="Veyisoglu A."/>
        </authorList>
    </citation>
    <scope>NUCLEOTIDE SEQUENCE</scope>
    <source>
        <strain evidence="2">K274</strain>
    </source>
</reference>
<keyword evidence="2" id="KW-0413">Isomerase</keyword>
<feature type="domain" description="Mycothiol-dependent maleylpyruvate isomerase metal-binding" evidence="1">
    <location>
        <begin position="13"/>
        <end position="147"/>
    </location>
</feature>
<dbReference type="RefSeq" id="WP_195901944.1">
    <property type="nucleotide sequence ID" value="NZ_JADOGI010000252.1"/>
</dbReference>
<dbReference type="GO" id="GO:0016853">
    <property type="term" value="F:isomerase activity"/>
    <property type="evidence" value="ECO:0007669"/>
    <property type="project" value="UniProtKB-KW"/>
</dbReference>
<evidence type="ECO:0000313" key="3">
    <source>
        <dbReference type="Proteomes" id="UP000605361"/>
    </source>
</evidence>
<keyword evidence="3" id="KW-1185">Reference proteome</keyword>
<dbReference type="Proteomes" id="UP000605361">
    <property type="component" value="Unassembled WGS sequence"/>
</dbReference>
<dbReference type="InterPro" id="IPR034660">
    <property type="entry name" value="DinB/YfiT-like"/>
</dbReference>
<gene>
    <name evidence="2" type="ORF">ITP53_46825</name>
</gene>
<dbReference type="SUPFAM" id="SSF109854">
    <property type="entry name" value="DinB/YfiT-like putative metalloenzymes"/>
    <property type="match status" value="1"/>
</dbReference>
<evidence type="ECO:0000313" key="2">
    <source>
        <dbReference type="EMBL" id="MBF8193064.1"/>
    </source>
</evidence>
<dbReference type="Pfam" id="PF11716">
    <property type="entry name" value="MDMPI_N"/>
    <property type="match status" value="1"/>
</dbReference>